<evidence type="ECO:0000313" key="2">
    <source>
        <dbReference type="EMBL" id="NIY73170.1"/>
    </source>
</evidence>
<dbReference type="RefSeq" id="WP_167638559.1">
    <property type="nucleotide sequence ID" value="NZ_JAATOP010000008.1"/>
</dbReference>
<keyword evidence="3" id="KW-1185">Reference proteome</keyword>
<feature type="chain" id="PRO_5047032884" evidence="1">
    <location>
        <begin position="22"/>
        <end position="427"/>
    </location>
</feature>
<evidence type="ECO:0000256" key="1">
    <source>
        <dbReference type="SAM" id="SignalP"/>
    </source>
</evidence>
<proteinExistence type="predicted"/>
<feature type="signal peptide" evidence="1">
    <location>
        <begin position="1"/>
        <end position="21"/>
    </location>
</feature>
<reference evidence="2 3" key="1">
    <citation type="submission" date="2020-03" db="EMBL/GenBank/DDBJ databases">
        <title>Bacterial isolates of synthetic phycosphere.</title>
        <authorList>
            <person name="Fu H."/>
            <person name="Moran M.A."/>
        </authorList>
    </citation>
    <scope>NUCLEOTIDE SEQUENCE [LARGE SCALE GENOMIC DNA]</scope>
    <source>
        <strain evidence="2 3">HF1</strain>
    </source>
</reference>
<evidence type="ECO:0000313" key="3">
    <source>
        <dbReference type="Proteomes" id="UP000709466"/>
    </source>
</evidence>
<gene>
    <name evidence="2" type="ORF">HCZ30_12115</name>
</gene>
<organism evidence="2 3">
    <name type="scientific">Marivivens donghaensis</name>
    <dbReference type="NCBI Taxonomy" id="1699413"/>
    <lineage>
        <taxon>Bacteria</taxon>
        <taxon>Pseudomonadati</taxon>
        <taxon>Pseudomonadota</taxon>
        <taxon>Alphaproteobacteria</taxon>
        <taxon>Rhodobacterales</taxon>
        <taxon>Paracoccaceae</taxon>
        <taxon>Marivivens group</taxon>
        <taxon>Marivivens</taxon>
    </lineage>
</organism>
<keyword evidence="1" id="KW-0732">Signal</keyword>
<dbReference type="EMBL" id="JAATOP010000008">
    <property type="protein sequence ID" value="NIY73170.1"/>
    <property type="molecule type" value="Genomic_DNA"/>
</dbReference>
<sequence>MTKSKLALGLSTIALMATATAGFAQSQDACGLGVNSVRWIGGDASGSDISTVSDFEEQMALVLSGTNYVSQFELSSTTDVRIEAEGRGMSDPMFELYDSTGTLLLTDDDSGGGTSAMVETSLDSGTYCVLLRSYDNSPMTSYLRIGRQEHERLTSGVMDEEVISGVEEAINEALEDDMFSSDGMFDMPGLTCDSSMYAEPLMIGSSGTASVNEVPYWRFTIDEPMSVTITAEGDSADPYITLYDDYGGYLTENDDYDGLNSRIDMVDPLDPGDYCITMEALSDSYSPITVSVYEYDAEEVLMQSYASGEAAPPLDGSYPMTELADLTTRIRQDVRINGDVEWFSFYVPEGGLLLIEAITVDGGGDPFVYLYDDLGRQVGYNDDGPAGLDSMLATKITNGSYMLAVGDLNYGTGTPLRILLERYVPAR</sequence>
<protein>
    <submittedName>
        <fullName evidence="2">ABC transporter substrate-binding protein</fullName>
    </submittedName>
</protein>
<dbReference type="Proteomes" id="UP000709466">
    <property type="component" value="Unassembled WGS sequence"/>
</dbReference>
<dbReference type="NCBIfam" id="NF038127">
    <property type="entry name" value="FDP_fam"/>
    <property type="match status" value="1"/>
</dbReference>
<comment type="caution">
    <text evidence="2">The sequence shown here is derived from an EMBL/GenBank/DDBJ whole genome shotgun (WGS) entry which is preliminary data.</text>
</comment>
<name>A0ABX0VZI3_9RHOB</name>
<accession>A0ABX0VZI3</accession>
<dbReference type="Gene3D" id="2.60.120.380">
    <property type="match status" value="3"/>
</dbReference>